<reference evidence="2" key="1">
    <citation type="submission" date="2018-05" db="EMBL/GenBank/DDBJ databases">
        <authorList>
            <person name="Lanie J.A."/>
            <person name="Ng W.-L."/>
            <person name="Kazmierczak K.M."/>
            <person name="Andrzejewski T.M."/>
            <person name="Davidsen T.M."/>
            <person name="Wayne K.J."/>
            <person name="Tettelin H."/>
            <person name="Glass J.I."/>
            <person name="Rusch D."/>
            <person name="Podicherti R."/>
            <person name="Tsui H.-C.T."/>
            <person name="Winkler M.E."/>
        </authorList>
    </citation>
    <scope>NUCLEOTIDE SEQUENCE</scope>
</reference>
<dbReference type="AlphaFoldDB" id="A0A382QX70"/>
<gene>
    <name evidence="2" type="ORF">METZ01_LOCUS342292</name>
</gene>
<dbReference type="EMBL" id="UINC01117186">
    <property type="protein sequence ID" value="SVC89438.1"/>
    <property type="molecule type" value="Genomic_DNA"/>
</dbReference>
<proteinExistence type="predicted"/>
<feature type="non-terminal residue" evidence="2">
    <location>
        <position position="1"/>
    </location>
</feature>
<accession>A0A382QX70</accession>
<protein>
    <submittedName>
        <fullName evidence="2">Uncharacterized protein</fullName>
    </submittedName>
</protein>
<name>A0A382QX70_9ZZZZ</name>
<feature type="non-terminal residue" evidence="2">
    <location>
        <position position="37"/>
    </location>
</feature>
<evidence type="ECO:0000256" key="1">
    <source>
        <dbReference type="SAM" id="MobiDB-lite"/>
    </source>
</evidence>
<evidence type="ECO:0000313" key="2">
    <source>
        <dbReference type="EMBL" id="SVC89438.1"/>
    </source>
</evidence>
<feature type="region of interest" description="Disordered" evidence="1">
    <location>
        <begin position="14"/>
        <end position="37"/>
    </location>
</feature>
<sequence>AACSGSRTAKLARTCSNSSATRAGSSGPGATRRAASS</sequence>
<feature type="compositionally biased region" description="Polar residues" evidence="1">
    <location>
        <begin position="14"/>
        <end position="24"/>
    </location>
</feature>
<organism evidence="2">
    <name type="scientific">marine metagenome</name>
    <dbReference type="NCBI Taxonomy" id="408172"/>
    <lineage>
        <taxon>unclassified sequences</taxon>
        <taxon>metagenomes</taxon>
        <taxon>ecological metagenomes</taxon>
    </lineage>
</organism>